<gene>
    <name evidence="3" type="ORF">CEY00_Acc29144</name>
</gene>
<keyword evidence="4" id="KW-1185">Reference proteome</keyword>
<reference evidence="4" key="2">
    <citation type="journal article" date="2018" name="BMC Genomics">
        <title>A manually annotated Actinidia chinensis var. chinensis (kiwifruit) genome highlights the challenges associated with draft genomes and gene prediction in plants.</title>
        <authorList>
            <person name="Pilkington S.M."/>
            <person name="Crowhurst R."/>
            <person name="Hilario E."/>
            <person name="Nardozza S."/>
            <person name="Fraser L."/>
            <person name="Peng Y."/>
            <person name="Gunaseelan K."/>
            <person name="Simpson R."/>
            <person name="Tahir J."/>
            <person name="Deroles S.C."/>
            <person name="Templeton K."/>
            <person name="Luo Z."/>
            <person name="Davy M."/>
            <person name="Cheng C."/>
            <person name="McNeilage M."/>
            <person name="Scaglione D."/>
            <person name="Liu Y."/>
            <person name="Zhang Q."/>
            <person name="Datson P."/>
            <person name="De Silva N."/>
            <person name="Gardiner S.E."/>
            <person name="Bassett H."/>
            <person name="Chagne D."/>
            <person name="McCallum J."/>
            <person name="Dzierzon H."/>
            <person name="Deng C."/>
            <person name="Wang Y.Y."/>
            <person name="Barron L."/>
            <person name="Manako K."/>
            <person name="Bowen J."/>
            <person name="Foster T.M."/>
            <person name="Erridge Z.A."/>
            <person name="Tiffin H."/>
            <person name="Waite C.N."/>
            <person name="Davies K.M."/>
            <person name="Grierson E.P."/>
            <person name="Laing W.A."/>
            <person name="Kirk R."/>
            <person name="Chen X."/>
            <person name="Wood M."/>
            <person name="Montefiori M."/>
            <person name="Brummell D.A."/>
            <person name="Schwinn K.E."/>
            <person name="Catanach A."/>
            <person name="Fullerton C."/>
            <person name="Li D."/>
            <person name="Meiyalaghan S."/>
            <person name="Nieuwenhuizen N."/>
            <person name="Read N."/>
            <person name="Prakash R."/>
            <person name="Hunter D."/>
            <person name="Zhang H."/>
            <person name="McKenzie M."/>
            <person name="Knabel M."/>
            <person name="Harris A."/>
            <person name="Allan A.C."/>
            <person name="Gleave A."/>
            <person name="Chen A."/>
            <person name="Janssen B.J."/>
            <person name="Plunkett B."/>
            <person name="Ampomah-Dwamena C."/>
            <person name="Voogd C."/>
            <person name="Leif D."/>
            <person name="Lafferty D."/>
            <person name="Souleyre E.J.F."/>
            <person name="Varkonyi-Gasic E."/>
            <person name="Gambi F."/>
            <person name="Hanley J."/>
            <person name="Yao J.L."/>
            <person name="Cheung J."/>
            <person name="David K.M."/>
            <person name="Warren B."/>
            <person name="Marsh K."/>
            <person name="Snowden K.C."/>
            <person name="Lin-Wang K."/>
            <person name="Brian L."/>
            <person name="Martinez-Sanchez M."/>
            <person name="Wang M."/>
            <person name="Ileperuma N."/>
            <person name="Macnee N."/>
            <person name="Campin R."/>
            <person name="McAtee P."/>
            <person name="Drummond R.S.M."/>
            <person name="Espley R.V."/>
            <person name="Ireland H.S."/>
            <person name="Wu R."/>
            <person name="Atkinson R.G."/>
            <person name="Karunairetnam S."/>
            <person name="Bulley S."/>
            <person name="Chunkath S."/>
            <person name="Hanley Z."/>
            <person name="Storey R."/>
            <person name="Thrimawithana A.H."/>
            <person name="Thomson S."/>
            <person name="David C."/>
            <person name="Testolin R."/>
            <person name="Huang H."/>
            <person name="Hellens R.P."/>
            <person name="Schaffer R.J."/>
        </authorList>
    </citation>
    <scope>NUCLEOTIDE SEQUENCE [LARGE SCALE GENOMIC DNA]</scope>
    <source>
        <strain evidence="4">cv. Red5</strain>
    </source>
</reference>
<reference evidence="3 4" key="1">
    <citation type="submission" date="2017-07" db="EMBL/GenBank/DDBJ databases">
        <title>An improved, manually edited Actinidia chinensis var. chinensis (kiwifruit) genome highlights the challenges associated with draft genomes and gene prediction in plants.</title>
        <authorList>
            <person name="Pilkington S."/>
            <person name="Crowhurst R."/>
            <person name="Hilario E."/>
            <person name="Nardozza S."/>
            <person name="Fraser L."/>
            <person name="Peng Y."/>
            <person name="Gunaseelan K."/>
            <person name="Simpson R."/>
            <person name="Tahir J."/>
            <person name="Deroles S."/>
            <person name="Templeton K."/>
            <person name="Luo Z."/>
            <person name="Davy M."/>
            <person name="Cheng C."/>
            <person name="Mcneilage M."/>
            <person name="Scaglione D."/>
            <person name="Liu Y."/>
            <person name="Zhang Q."/>
            <person name="Datson P."/>
            <person name="De Silva N."/>
            <person name="Gardiner S."/>
            <person name="Bassett H."/>
            <person name="Chagne D."/>
            <person name="Mccallum J."/>
            <person name="Dzierzon H."/>
            <person name="Deng C."/>
            <person name="Wang Y.-Y."/>
            <person name="Barron N."/>
            <person name="Manako K."/>
            <person name="Bowen J."/>
            <person name="Foster T."/>
            <person name="Erridge Z."/>
            <person name="Tiffin H."/>
            <person name="Waite C."/>
            <person name="Davies K."/>
            <person name="Grierson E."/>
            <person name="Laing W."/>
            <person name="Kirk R."/>
            <person name="Chen X."/>
            <person name="Wood M."/>
            <person name="Montefiori M."/>
            <person name="Brummell D."/>
            <person name="Schwinn K."/>
            <person name="Catanach A."/>
            <person name="Fullerton C."/>
            <person name="Li D."/>
            <person name="Meiyalaghan S."/>
            <person name="Nieuwenhuizen N."/>
            <person name="Read N."/>
            <person name="Prakash R."/>
            <person name="Hunter D."/>
            <person name="Zhang H."/>
            <person name="Mckenzie M."/>
            <person name="Knabel M."/>
            <person name="Harris A."/>
            <person name="Allan A."/>
            <person name="Chen A."/>
            <person name="Janssen B."/>
            <person name="Plunkett B."/>
            <person name="Dwamena C."/>
            <person name="Voogd C."/>
            <person name="Leif D."/>
            <person name="Lafferty D."/>
            <person name="Souleyre E."/>
            <person name="Varkonyi-Gasic E."/>
            <person name="Gambi F."/>
            <person name="Hanley J."/>
            <person name="Yao J.-L."/>
            <person name="Cheung J."/>
            <person name="David K."/>
            <person name="Warren B."/>
            <person name="Marsh K."/>
            <person name="Snowden K."/>
            <person name="Lin-Wang K."/>
            <person name="Brian L."/>
            <person name="Martinez-Sanchez M."/>
            <person name="Wang M."/>
            <person name="Ileperuma N."/>
            <person name="Macnee N."/>
            <person name="Campin R."/>
            <person name="Mcatee P."/>
            <person name="Drummond R."/>
            <person name="Espley R."/>
            <person name="Ireland H."/>
            <person name="Wu R."/>
            <person name="Atkinson R."/>
            <person name="Karunairetnam S."/>
            <person name="Bulley S."/>
            <person name="Chunkath S."/>
            <person name="Hanley Z."/>
            <person name="Storey R."/>
            <person name="Thrimawithana A."/>
            <person name="Thomson S."/>
            <person name="David C."/>
            <person name="Testolin R."/>
        </authorList>
    </citation>
    <scope>NUCLEOTIDE SEQUENCE [LARGE SCALE GENOMIC DNA]</scope>
    <source>
        <strain evidence="4">cv. Red5</strain>
        <tissue evidence="3">Young leaf</tissue>
    </source>
</reference>
<evidence type="ECO:0000259" key="2">
    <source>
        <dbReference type="Pfam" id="PF14432"/>
    </source>
</evidence>
<dbReference type="InParanoid" id="A0A2R6PIU2"/>
<name>A0A2R6PIU2_ACTCC</name>
<sequence length="116" mass="13720">MKGLKKEGGCSWVEIDKEIHFFYKGDERHAFTEEIHEVLKEMNRRVKEEVGYAYEVRFALRDIEEESKAESLRFHSEKLLIGLALVRGRMEKGGTMIWVLKNFRVCGDWHEFIKGL</sequence>
<accession>A0A2R6PIU2</accession>
<dbReference type="OrthoDB" id="1926166at2759"/>
<evidence type="ECO:0000313" key="3">
    <source>
        <dbReference type="EMBL" id="PSR91797.1"/>
    </source>
</evidence>
<proteinExistence type="inferred from homology"/>
<dbReference type="Proteomes" id="UP000241394">
    <property type="component" value="Chromosome LG25"/>
</dbReference>
<dbReference type="EMBL" id="NKQK01000025">
    <property type="protein sequence ID" value="PSR91797.1"/>
    <property type="molecule type" value="Genomic_DNA"/>
</dbReference>
<organism evidence="3 4">
    <name type="scientific">Actinidia chinensis var. chinensis</name>
    <name type="common">Chinese soft-hair kiwi</name>
    <dbReference type="NCBI Taxonomy" id="1590841"/>
    <lineage>
        <taxon>Eukaryota</taxon>
        <taxon>Viridiplantae</taxon>
        <taxon>Streptophyta</taxon>
        <taxon>Embryophyta</taxon>
        <taxon>Tracheophyta</taxon>
        <taxon>Spermatophyta</taxon>
        <taxon>Magnoliopsida</taxon>
        <taxon>eudicotyledons</taxon>
        <taxon>Gunneridae</taxon>
        <taxon>Pentapetalae</taxon>
        <taxon>asterids</taxon>
        <taxon>Ericales</taxon>
        <taxon>Actinidiaceae</taxon>
        <taxon>Actinidia</taxon>
    </lineage>
</organism>
<dbReference type="InterPro" id="IPR032867">
    <property type="entry name" value="DYW_dom"/>
</dbReference>
<feature type="domain" description="DYW" evidence="2">
    <location>
        <begin position="51"/>
        <end position="114"/>
    </location>
</feature>
<comment type="similarity">
    <text evidence="1">Belongs to the PPR family. PCMP-H subfamily.</text>
</comment>
<dbReference type="Gramene" id="PSR91797">
    <property type="protein sequence ID" value="PSR91797"/>
    <property type="gene ID" value="CEY00_Acc29144"/>
</dbReference>
<dbReference type="STRING" id="1590841.A0A2R6PIU2"/>
<evidence type="ECO:0000256" key="1">
    <source>
        <dbReference type="ARBA" id="ARBA00006643"/>
    </source>
</evidence>
<dbReference type="AlphaFoldDB" id="A0A2R6PIU2"/>
<dbReference type="Pfam" id="PF14432">
    <property type="entry name" value="DYW_deaminase"/>
    <property type="match status" value="1"/>
</dbReference>
<comment type="caution">
    <text evidence="3">The sequence shown here is derived from an EMBL/GenBank/DDBJ whole genome shotgun (WGS) entry which is preliminary data.</text>
</comment>
<protein>
    <submittedName>
        <fullName evidence="3">Pentatricopeptide repeat-containing protein</fullName>
    </submittedName>
</protein>
<evidence type="ECO:0000313" key="4">
    <source>
        <dbReference type="Proteomes" id="UP000241394"/>
    </source>
</evidence>
<dbReference type="GO" id="GO:0008270">
    <property type="term" value="F:zinc ion binding"/>
    <property type="evidence" value="ECO:0007669"/>
    <property type="project" value="InterPro"/>
</dbReference>
<dbReference type="OMA" id="YAMLENI"/>